<organism evidence="3 4">
    <name type="scientific">Cnephaeus nilssonii</name>
    <name type="common">Northern bat</name>
    <name type="synonym">Eptesicus nilssonii</name>
    <dbReference type="NCBI Taxonomy" id="3371016"/>
    <lineage>
        <taxon>Eukaryota</taxon>
        <taxon>Metazoa</taxon>
        <taxon>Chordata</taxon>
        <taxon>Craniata</taxon>
        <taxon>Vertebrata</taxon>
        <taxon>Euteleostomi</taxon>
        <taxon>Mammalia</taxon>
        <taxon>Eutheria</taxon>
        <taxon>Laurasiatheria</taxon>
        <taxon>Chiroptera</taxon>
        <taxon>Yangochiroptera</taxon>
        <taxon>Vespertilionidae</taxon>
        <taxon>Cnephaeus</taxon>
    </lineage>
</organism>
<dbReference type="GO" id="GO:0035556">
    <property type="term" value="P:intracellular signal transduction"/>
    <property type="evidence" value="ECO:0007669"/>
    <property type="project" value="TreeGrafter"/>
</dbReference>
<dbReference type="AlphaFoldDB" id="A0AA40HKH6"/>
<evidence type="ECO:0000313" key="4">
    <source>
        <dbReference type="Proteomes" id="UP001177744"/>
    </source>
</evidence>
<gene>
    <name evidence="3" type="ORF">QTO34_006433</name>
</gene>
<dbReference type="Proteomes" id="UP001177744">
    <property type="component" value="Unassembled WGS sequence"/>
</dbReference>
<keyword evidence="1" id="KW-0727">SH2 domain</keyword>
<reference evidence="3" key="1">
    <citation type="submission" date="2023-06" db="EMBL/GenBank/DDBJ databases">
        <title>Reference genome for the Northern bat (Eptesicus nilssonii), a most northern bat species.</title>
        <authorList>
            <person name="Laine V.N."/>
            <person name="Pulliainen A.T."/>
            <person name="Lilley T.M."/>
        </authorList>
    </citation>
    <scope>NUCLEOTIDE SEQUENCE</scope>
    <source>
        <strain evidence="3">BLF_Eptnil</strain>
        <tissue evidence="3">Kidney</tissue>
    </source>
</reference>
<keyword evidence="4" id="KW-1185">Reference proteome</keyword>
<feature type="region of interest" description="Disordered" evidence="2">
    <location>
        <begin position="416"/>
        <end position="449"/>
    </location>
</feature>
<feature type="region of interest" description="Disordered" evidence="2">
    <location>
        <begin position="467"/>
        <end position="491"/>
    </location>
</feature>
<feature type="compositionally biased region" description="Pro residues" evidence="2">
    <location>
        <begin position="214"/>
        <end position="225"/>
    </location>
</feature>
<evidence type="ECO:0000313" key="3">
    <source>
        <dbReference type="EMBL" id="KAK1332902.1"/>
    </source>
</evidence>
<protein>
    <submittedName>
        <fullName evidence="3">Uncharacterized protein</fullName>
    </submittedName>
</protein>
<dbReference type="PANTHER" id="PTHR14098:SF16">
    <property type="entry name" value="SH2 DOMAIN-CONTAINING PROTEIN 6"/>
    <property type="match status" value="1"/>
</dbReference>
<accession>A0AA40HKH6</accession>
<evidence type="ECO:0000256" key="2">
    <source>
        <dbReference type="SAM" id="MobiDB-lite"/>
    </source>
</evidence>
<comment type="caution">
    <text evidence="3">The sequence shown here is derived from an EMBL/GenBank/DDBJ whole genome shotgun (WGS) entry which is preliminary data.</text>
</comment>
<dbReference type="GO" id="GO:0007169">
    <property type="term" value="P:cell surface receptor protein tyrosine kinase signaling pathway"/>
    <property type="evidence" value="ECO:0007669"/>
    <property type="project" value="TreeGrafter"/>
</dbReference>
<feature type="compositionally biased region" description="Low complexity" evidence="2">
    <location>
        <begin position="421"/>
        <end position="432"/>
    </location>
</feature>
<dbReference type="GO" id="GO:0005737">
    <property type="term" value="C:cytoplasm"/>
    <property type="evidence" value="ECO:0007669"/>
    <property type="project" value="TreeGrafter"/>
</dbReference>
<proteinExistence type="predicted"/>
<feature type="compositionally biased region" description="Polar residues" evidence="2">
    <location>
        <begin position="472"/>
        <end position="481"/>
    </location>
</feature>
<sequence>MTWIPSSAWGPFAHTGPAFAYAKPRTEGALPTAPHGSLFAISVPCCLQVPGVTWSSSLKAVASASPELDTRLQPYFLPQHFSEVKVLQFTQVTEHLEVTGSFGEPASSAACEAIAGKLGQDPVLDEVQDGSGQAQGEQAPTLRLGRTDVPGPSPLPAPGTQRPRAQEEEEEEEDKYELPPCGALPVNLAPAHLPGTEEDSLYLDHSGLLGTSKSPPPPQPQPQARPRPAMHHPGLRPGRGGGGGDKRGAVAPPGPWGLRTPPCLEREETPAQLPIAASSRDPAMDFESCRFQHLCYWNQKENRERLTTKTALASRRRREEPPPLYIVNSGLQGFLSGAGLHCPSILALPMPRFPLPPPPTGSPSPLLCPQLMAALSLREAMTQGQSSGRRELSAPARVVPGSAKQCEEGIYLECEPRSDSELPSPDAPSPSAKDIGSAQAPHGPPGSSGCKRLLLWGEVSWEGGRLRVGPQAQRSQVSPDQTPYVPGSSERHLQSPVICSQQEGAPLFPLQPPPEEAQLRRTAACWVSRGTQGTVTVMLSRVPCSDAKRTGPTPCAPARDLVAPSPSPWQCCSTAGSSTFPSGGWMVGATMPWAGRAGAMRSASPPWSAMVQHYMQHPLPLVDRHSGSRQLTCLLFPTKP</sequence>
<dbReference type="PANTHER" id="PTHR14098">
    <property type="entry name" value="SH2 DOMAIN CONTAINING PROTEIN"/>
    <property type="match status" value="1"/>
</dbReference>
<feature type="region of interest" description="Disordered" evidence="2">
    <location>
        <begin position="379"/>
        <end position="400"/>
    </location>
</feature>
<dbReference type="InterPro" id="IPR051751">
    <property type="entry name" value="Immunoreceptor_sig_adapters"/>
</dbReference>
<name>A0AA40HKH6_CNENI</name>
<feature type="region of interest" description="Disordered" evidence="2">
    <location>
        <begin position="123"/>
        <end position="262"/>
    </location>
</feature>
<evidence type="ECO:0000256" key="1">
    <source>
        <dbReference type="ARBA" id="ARBA00022999"/>
    </source>
</evidence>
<dbReference type="EMBL" id="JAULJE010000017">
    <property type="protein sequence ID" value="KAK1332902.1"/>
    <property type="molecule type" value="Genomic_DNA"/>
</dbReference>